<dbReference type="CDD" id="cd02440">
    <property type="entry name" value="AdoMet_MTases"/>
    <property type="match status" value="1"/>
</dbReference>
<dbReference type="Pfam" id="PF02801">
    <property type="entry name" value="Ketoacyl-synt_C"/>
    <property type="match status" value="1"/>
</dbReference>
<dbReference type="Gene3D" id="3.90.180.10">
    <property type="entry name" value="Medium-chain alcohol dehydrogenases, catalytic domain"/>
    <property type="match status" value="1"/>
</dbReference>
<dbReference type="Pfam" id="PF23297">
    <property type="entry name" value="ACP_SdgA_C"/>
    <property type="match status" value="1"/>
</dbReference>
<dbReference type="SMART" id="SM00829">
    <property type="entry name" value="PKS_ER"/>
    <property type="match status" value="1"/>
</dbReference>
<dbReference type="GO" id="GO:0030639">
    <property type="term" value="P:polyketide biosynthetic process"/>
    <property type="evidence" value="ECO:0007669"/>
    <property type="project" value="UniProtKB-ARBA"/>
</dbReference>
<feature type="active site" description="Proton acceptor; for dehydratase activity" evidence="9">
    <location>
        <position position="1041"/>
    </location>
</feature>
<organism evidence="13 14">
    <name type="scientific">Penicillium cf. griseofulvum</name>
    <dbReference type="NCBI Taxonomy" id="2972120"/>
    <lineage>
        <taxon>Eukaryota</taxon>
        <taxon>Fungi</taxon>
        <taxon>Dikarya</taxon>
        <taxon>Ascomycota</taxon>
        <taxon>Pezizomycotina</taxon>
        <taxon>Eurotiomycetes</taxon>
        <taxon>Eurotiomycetidae</taxon>
        <taxon>Eurotiales</taxon>
        <taxon>Aspergillaceae</taxon>
        <taxon>Penicillium</taxon>
    </lineage>
</organism>
<evidence type="ECO:0000256" key="1">
    <source>
        <dbReference type="ARBA" id="ARBA00022450"/>
    </source>
</evidence>
<dbReference type="Pfam" id="PF08242">
    <property type="entry name" value="Methyltransf_12"/>
    <property type="match status" value="1"/>
</dbReference>
<dbReference type="SMART" id="SM00822">
    <property type="entry name" value="PKS_KR"/>
    <property type="match status" value="1"/>
</dbReference>
<dbReference type="InterPro" id="IPR057326">
    <property type="entry name" value="KR_dom"/>
</dbReference>
<dbReference type="InterPro" id="IPR049551">
    <property type="entry name" value="PKS_DH_C"/>
</dbReference>
<dbReference type="Gene3D" id="3.40.366.10">
    <property type="entry name" value="Malonyl-Coenzyme A Acyl Carrier Protein, domain 2"/>
    <property type="match status" value="1"/>
</dbReference>
<gene>
    <name evidence="13" type="ORF">N7472_001828</name>
</gene>
<dbReference type="SUPFAM" id="SSF51735">
    <property type="entry name" value="NAD(P)-binding Rossmann-fold domains"/>
    <property type="match status" value="2"/>
</dbReference>
<dbReference type="Gene3D" id="1.10.1200.10">
    <property type="entry name" value="ACP-like"/>
    <property type="match status" value="1"/>
</dbReference>
<evidence type="ECO:0000259" key="10">
    <source>
        <dbReference type="PROSITE" id="PS50075"/>
    </source>
</evidence>
<dbReference type="InterPro" id="IPR020807">
    <property type="entry name" value="PKS_DH"/>
</dbReference>
<dbReference type="Pfam" id="PF00109">
    <property type="entry name" value="ketoacyl-synt"/>
    <property type="match status" value="1"/>
</dbReference>
<dbReference type="PROSITE" id="PS50075">
    <property type="entry name" value="CARRIER"/>
    <property type="match status" value="1"/>
</dbReference>
<keyword evidence="5" id="KW-0521">NADP</keyword>
<keyword evidence="2" id="KW-0597">Phosphoprotein</keyword>
<feature type="domain" description="Ketosynthase family 3 (KS3)" evidence="11">
    <location>
        <begin position="10"/>
        <end position="445"/>
    </location>
</feature>
<evidence type="ECO:0000256" key="9">
    <source>
        <dbReference type="PROSITE-ProRule" id="PRU01363"/>
    </source>
</evidence>
<dbReference type="Gene3D" id="3.30.70.3290">
    <property type="match status" value="1"/>
</dbReference>
<dbReference type="InterPro" id="IPR056501">
    <property type="entry name" value="NAD-bd_HRPKS_sdrA"/>
</dbReference>
<dbReference type="Gene3D" id="3.40.50.150">
    <property type="entry name" value="Vaccinia Virus protein VP39"/>
    <property type="match status" value="1"/>
</dbReference>
<evidence type="ECO:0000313" key="14">
    <source>
        <dbReference type="Proteomes" id="UP001150879"/>
    </source>
</evidence>
<dbReference type="EMBL" id="JAPQKP010000002">
    <property type="protein sequence ID" value="KAJ5205380.1"/>
    <property type="molecule type" value="Genomic_DNA"/>
</dbReference>
<dbReference type="InterPro" id="IPR001227">
    <property type="entry name" value="Ac_transferase_dom_sf"/>
</dbReference>
<proteinExistence type="predicted"/>
<dbReference type="InterPro" id="IPR016035">
    <property type="entry name" value="Acyl_Trfase/lysoPLipase"/>
</dbReference>
<dbReference type="InterPro" id="IPR049552">
    <property type="entry name" value="PKS_DH_N"/>
</dbReference>
<dbReference type="InterPro" id="IPR036736">
    <property type="entry name" value="ACP-like_sf"/>
</dbReference>
<dbReference type="PANTHER" id="PTHR43775">
    <property type="entry name" value="FATTY ACID SYNTHASE"/>
    <property type="match status" value="1"/>
</dbReference>
<dbReference type="SUPFAM" id="SSF53901">
    <property type="entry name" value="Thiolase-like"/>
    <property type="match status" value="1"/>
</dbReference>
<dbReference type="CDD" id="cd00833">
    <property type="entry name" value="PKS"/>
    <property type="match status" value="1"/>
</dbReference>
<dbReference type="GO" id="GO:0032259">
    <property type="term" value="P:methylation"/>
    <property type="evidence" value="ECO:0007669"/>
    <property type="project" value="UniProtKB-KW"/>
</dbReference>
<comment type="caution">
    <text evidence="13">The sequence shown here is derived from an EMBL/GenBank/DDBJ whole genome shotgun (WGS) entry which is preliminary data.</text>
</comment>
<sequence>MNISSSFTVQDDIAIVGYSFRLPQDVNDDQSFWEVLENRRNLRTDWPESRANPASFLSNKLIKFPAKGGHFLNEDLGTFDAPFFSVTAQEVMYDEAAAMDPMQRWTLEESYRAFEKVKLTIIVAGIPVEKLRGSRTAVFSASMLEDNARLVAMDPENTERTAATGSSVACVVPNRVSWYFDLRGPSIHVNTACSGSLSAVDMACKALRSGDASCALVTGCNLLLDPSIFQMLATQNFLSPDSLCYSFDERANGYARGEGTLALVLKPVSAAIEDGDMIRAVIRSTGSNQDGHTPVLTQPSPQSQEELIRHVYKQAGLSFDETRYVEAHGTGTPVGDPIEMRAIGRVFRKSRTVDEPLYVGSVKANIGHLEGASALASLVKSILILEKGIIPPNALFEKINPAIDVEFFKIKVPVQSIPWPSEGLRRISVNSFGFGGSNTHVVLDDALHYMQHRGLAGNHCTALLPGTLTGVASIPNTKKQSGYENGDHDDNRLINGASSVNGTTYTNGSVGMNGDGAVSLTNGHDKSPKVTTNQPRLLVWSAADQKAVERMLESYEVSSTDLGLDNPSRLDHLAFTLASRRSRMLWRAFAVFPNPNFSQGGKALSPVKPVRSSTDTGLAFVFTGQGAQYVGMGLDLLAYPIFAQTLKQIDEIYHSLGCEWSLFDELRHGMNIDKPEYSQPISTAIQIALVELLETFGIVPKAVVGHSSGEIAAAYTIGALSLLSACKVAFFRGKLTSSGAISPGAMLSINVARAEVPQYLMRAGEGVASRLSVACINSPFNCTLSGPEEDIDAVKAQADQDGLFAQKLKTGVAYHSVAMNAIADEYLMLIGTIGGAGRQTSKVTARIPMVSSVSGKAIRQDNLADAQYWVKNLISPVQFADAIQLLTQQSSTLKVGMGSITDLIEIGPHAALKRPINDTVQQIGNRKNEIRYLHVLHRSHPAIQTTLELAGQLFCLGHTISLPAVNMQSANARPQFLVNCPVYPFDRSRIYWTESRISRDFRLRGVVSGDTLGVRVSDWNPLEPRWRNFLSTESTPWIGDHKMTDTVLYPAAGMMIMAVEAVQQMVPSDRTVRGYLVKQAEFMSPIVVPQTWEERTETQVRLRPVKGSQNDNTSLFEVAVFSYSRNLWTECCNATIVAEYGESSLGTVDEGLQAMHKSAVSACSRPLDSKALYKDAAEYGLQYGEMFQLLQGVCWDGKSSASARVDLTKKKFETESMVHPAVLDQAFQVLRVASGQQRAANVPVRLVDAWFAPSGWQLPHNSSIQWFATSHTTARGDHVAVDGEQGSIYAFAENGTTLCRIQQADMTTVSKNFEETDKKLLYSIDWKPHLSLLDSEQLSDLYPADTKTGESAMLVNYPKLCSLLDTVAAQTVRALDRAQVPENLRRHLEWLDFHVGRLPLSQQEEAYRMSNMEIEARMDEIERVLPTWKLYTVCAQKLPEILSGRIDPLEVIFKYDLADTFYAGLFENMCADGRLAGILELIAHENPAMRVLEIGAGTGGMTAQVLAALEERESRIGAPSFADYSYTDISPMFLERAKSRWPRFQAEGRLNFQTLDIVQGIENQGFQPASYDLIIAASVLHATPTLESTIQNVRKALKPGGRLILLEAIKPDDVATNFMAGLVPGWWVARDKWRPHSPAVSEAIWDRCLSENGFSGNDMIIRDYNSEDCHVVSIILSTAVEEAQEPVVSRVDASNLVLVVDEPQSSWQLQLAISVHNSIDPQGEFQPRICSFSAEDLQQCLTNSDDDIVVCLAEVGRPLLANLSEESFKALRQLINNTTRLLWVTSSGAIAANGPEYSVIQGFLRSIRAEQPSSHLVSLNMEGDINGIACANAIVKVVEKSFGSSSSQELEYVFKDGIFMTARVIEDVAGNKAIQPLLLPQLAHGPWAKTGALQLSLDTEIPQKSTIFVQDTVYKTALGPHDIEIHADTWSFMEGDIRGAIDRTKDDLFGGNCGGVVTRVGSECNNSFHIGDRVCISDLDCMRKYPRSHETNIVKIPEKLSTEAATSIFHPAILAYHALIDIARLGERDTILIHSAASSVGQIAVQIAQKQKAHVYATTTSSEEKRFLVEALGIPVKDIFDSQDVTFGADVVRATEGEGVDVVLNSLVGEDSLRAYSQCLALGSRFIEISRADRDTKVNLPREFFARNIAFSIVDPTRLRPKPLSRLLKTVMTLIGNGEIQILRPPPVFNLSQLEQIHKKIQDNEPIGQIVVTASPDDVVPQFVKEQPTLVFDNSASYLVAGGFGGIGRAILQWMADRGAKHLIVPSRSGAASKAAAEVVAQLTAQGVTIVAPECDVSSETSLSHVLGECARTMPPIRGCINAAMVLQDSIFQENMTFAKWDLTMRSKVQTSWNLHRLLPENLDFFILLSSLAGVVGQMASSNYAGGCTFQDALARHRVSQGQSAVSIDIGWMRNIGIIAETGAYQRQRLTADDMQPIDGVELLALLDICCHPDAPQRSLSESQILFGLRTPADHLAQGHVPPVLLDRPLLAAFSYIAGSGVSPDQDSLKQRDINPATLFRQSSDSTERIQIVHRALADKLAGAMSISSEDVEPSKPLSTYGVDSLMAVELRNWIGKTFGATVAVFDIMGGVSIASIADLVVAKSTVECN</sequence>
<dbReference type="GO" id="GO:0016787">
    <property type="term" value="F:hydrolase activity"/>
    <property type="evidence" value="ECO:0007669"/>
    <property type="project" value="UniProtKB-KW"/>
</dbReference>
<evidence type="ECO:0000256" key="8">
    <source>
        <dbReference type="ARBA" id="ARBA00023315"/>
    </source>
</evidence>
<dbReference type="InterPro" id="IPR020841">
    <property type="entry name" value="PKS_Beta-ketoAc_synthase_dom"/>
</dbReference>
<dbReference type="Pfam" id="PF21089">
    <property type="entry name" value="PKS_DH_N"/>
    <property type="match status" value="1"/>
</dbReference>
<dbReference type="Proteomes" id="UP001150879">
    <property type="component" value="Unassembled WGS sequence"/>
</dbReference>
<dbReference type="GO" id="GO:0006633">
    <property type="term" value="P:fatty acid biosynthetic process"/>
    <property type="evidence" value="ECO:0007669"/>
    <property type="project" value="TreeGrafter"/>
</dbReference>
<dbReference type="SUPFAM" id="SSF47336">
    <property type="entry name" value="ACP-like"/>
    <property type="match status" value="1"/>
</dbReference>
<dbReference type="InterPro" id="IPR016039">
    <property type="entry name" value="Thiolase-like"/>
</dbReference>
<evidence type="ECO:0000256" key="5">
    <source>
        <dbReference type="ARBA" id="ARBA00022857"/>
    </source>
</evidence>
<keyword evidence="8" id="KW-0012">Acyltransferase</keyword>
<evidence type="ECO:0000256" key="4">
    <source>
        <dbReference type="ARBA" id="ARBA00022679"/>
    </source>
</evidence>
<name>A0A9W9MQ44_9EURO</name>
<dbReference type="Gene3D" id="3.40.50.720">
    <property type="entry name" value="NAD(P)-binding Rossmann-like Domain"/>
    <property type="match status" value="2"/>
</dbReference>
<keyword evidence="13" id="KW-0378">Hydrolase</keyword>
<dbReference type="InterPro" id="IPR020843">
    <property type="entry name" value="ER"/>
</dbReference>
<evidence type="ECO:0000256" key="3">
    <source>
        <dbReference type="ARBA" id="ARBA00022603"/>
    </source>
</evidence>
<dbReference type="InterPro" id="IPR036291">
    <property type="entry name" value="NAD(P)-bd_dom_sf"/>
</dbReference>
<dbReference type="Gene3D" id="3.10.129.110">
    <property type="entry name" value="Polyketide synthase dehydratase"/>
    <property type="match status" value="1"/>
</dbReference>
<dbReference type="Pfam" id="PF13602">
    <property type="entry name" value="ADH_zinc_N_2"/>
    <property type="match status" value="1"/>
</dbReference>
<dbReference type="Pfam" id="PF00698">
    <property type="entry name" value="Acyl_transf_1"/>
    <property type="match status" value="1"/>
</dbReference>
<dbReference type="InterPro" id="IPR013217">
    <property type="entry name" value="Methyltransf_12"/>
</dbReference>
<evidence type="ECO:0000313" key="13">
    <source>
        <dbReference type="EMBL" id="KAJ5205380.1"/>
    </source>
</evidence>
<dbReference type="Pfam" id="PF23114">
    <property type="entry name" value="NAD-bd_HRPKS_sdrA"/>
    <property type="match status" value="1"/>
</dbReference>
<dbReference type="InterPro" id="IPR014043">
    <property type="entry name" value="Acyl_transferase_dom"/>
</dbReference>
<feature type="region of interest" description="C-terminal hotdog fold" evidence="9">
    <location>
        <begin position="1164"/>
        <end position="1315"/>
    </location>
</feature>
<dbReference type="GO" id="GO:1901336">
    <property type="term" value="P:lactone biosynthetic process"/>
    <property type="evidence" value="ECO:0007669"/>
    <property type="project" value="UniProtKB-ARBA"/>
</dbReference>
<dbReference type="InterPro" id="IPR020806">
    <property type="entry name" value="PKS_PP-bd"/>
</dbReference>
<dbReference type="PANTHER" id="PTHR43775:SF29">
    <property type="entry name" value="ASPERFURANONE POLYKETIDE SYNTHASE AFOG-RELATED"/>
    <property type="match status" value="1"/>
</dbReference>
<feature type="domain" description="Carrier" evidence="10">
    <location>
        <begin position="2524"/>
        <end position="2605"/>
    </location>
</feature>
<keyword evidence="1" id="KW-0596">Phosphopantetheine</keyword>
<keyword evidence="4 13" id="KW-0808">Transferase</keyword>
<evidence type="ECO:0000259" key="11">
    <source>
        <dbReference type="PROSITE" id="PS52004"/>
    </source>
</evidence>
<dbReference type="CDD" id="cd05195">
    <property type="entry name" value="enoyl_red"/>
    <property type="match status" value="1"/>
</dbReference>
<accession>A0A9W9MQ44</accession>
<dbReference type="InterPro" id="IPR011032">
    <property type="entry name" value="GroES-like_sf"/>
</dbReference>
<dbReference type="InterPro" id="IPR006162">
    <property type="entry name" value="Ppantetheine_attach_site"/>
</dbReference>
<dbReference type="PROSITE" id="PS00012">
    <property type="entry name" value="PHOSPHOPANTETHEINE"/>
    <property type="match status" value="1"/>
</dbReference>
<dbReference type="SUPFAM" id="SSF50129">
    <property type="entry name" value="GroES-like"/>
    <property type="match status" value="1"/>
</dbReference>
<dbReference type="GO" id="GO:0016491">
    <property type="term" value="F:oxidoreductase activity"/>
    <property type="evidence" value="ECO:0007669"/>
    <property type="project" value="UniProtKB-KW"/>
</dbReference>
<dbReference type="SMART" id="SM00825">
    <property type="entry name" value="PKS_KS"/>
    <property type="match status" value="1"/>
</dbReference>
<evidence type="ECO:0000256" key="7">
    <source>
        <dbReference type="ARBA" id="ARBA00023268"/>
    </source>
</evidence>
<dbReference type="InterPro" id="IPR050091">
    <property type="entry name" value="PKS_NRPS_Biosynth_Enz"/>
</dbReference>
<dbReference type="InterPro" id="IPR016036">
    <property type="entry name" value="Malonyl_transacylase_ACP-bd"/>
</dbReference>
<dbReference type="Pfam" id="PF14765">
    <property type="entry name" value="PS-DH"/>
    <property type="match status" value="1"/>
</dbReference>
<reference evidence="13" key="2">
    <citation type="journal article" date="2023" name="IMA Fungus">
        <title>Comparative genomic study of the Penicillium genus elucidates a diverse pangenome and 15 lateral gene transfer events.</title>
        <authorList>
            <person name="Petersen C."/>
            <person name="Sorensen T."/>
            <person name="Nielsen M.R."/>
            <person name="Sondergaard T.E."/>
            <person name="Sorensen J.L."/>
            <person name="Fitzpatrick D.A."/>
            <person name="Frisvad J.C."/>
            <person name="Nielsen K.L."/>
        </authorList>
    </citation>
    <scope>NUCLEOTIDE SEQUENCE</scope>
    <source>
        <strain evidence="13">IBT 16849</strain>
    </source>
</reference>
<dbReference type="Pfam" id="PF16197">
    <property type="entry name" value="KAsynt_C_assoc"/>
    <property type="match status" value="1"/>
</dbReference>
<keyword evidence="14" id="KW-1185">Reference proteome</keyword>
<dbReference type="SUPFAM" id="SSF52151">
    <property type="entry name" value="FabD/lysophospholipase-like"/>
    <property type="match status" value="1"/>
</dbReference>
<feature type="domain" description="PKS/mFAS DH" evidence="12">
    <location>
        <begin position="1009"/>
        <end position="1315"/>
    </location>
</feature>
<dbReference type="InterPro" id="IPR013968">
    <property type="entry name" value="PKS_KR"/>
</dbReference>
<feature type="region of interest" description="N-terminal hotdog fold" evidence="9">
    <location>
        <begin position="1009"/>
        <end position="1143"/>
    </location>
</feature>
<dbReference type="SUPFAM" id="SSF55048">
    <property type="entry name" value="Probable ACP-binding domain of malonyl-CoA ACP transacylase"/>
    <property type="match status" value="1"/>
</dbReference>
<keyword evidence="6" id="KW-0560">Oxidoreductase</keyword>
<dbReference type="SUPFAM" id="SSF53335">
    <property type="entry name" value="S-adenosyl-L-methionine-dependent methyltransferases"/>
    <property type="match status" value="1"/>
</dbReference>
<dbReference type="GO" id="GO:0004312">
    <property type="term" value="F:fatty acid synthase activity"/>
    <property type="evidence" value="ECO:0007669"/>
    <property type="project" value="TreeGrafter"/>
</dbReference>
<dbReference type="SMART" id="SM00827">
    <property type="entry name" value="PKS_AT"/>
    <property type="match status" value="1"/>
</dbReference>
<dbReference type="GO" id="GO:0031177">
    <property type="term" value="F:phosphopantetheine binding"/>
    <property type="evidence" value="ECO:0007669"/>
    <property type="project" value="InterPro"/>
</dbReference>
<dbReference type="PROSITE" id="PS52004">
    <property type="entry name" value="KS3_2"/>
    <property type="match status" value="1"/>
</dbReference>
<dbReference type="PROSITE" id="PS52019">
    <property type="entry name" value="PKS_MFAS_DH"/>
    <property type="match status" value="1"/>
</dbReference>
<dbReference type="InterPro" id="IPR009081">
    <property type="entry name" value="PP-bd_ACP"/>
</dbReference>
<dbReference type="InterPro" id="IPR014030">
    <property type="entry name" value="Ketoacyl_synth_N"/>
</dbReference>
<dbReference type="InterPro" id="IPR032821">
    <property type="entry name" value="PKS_assoc"/>
</dbReference>
<evidence type="ECO:0000256" key="6">
    <source>
        <dbReference type="ARBA" id="ARBA00023002"/>
    </source>
</evidence>
<dbReference type="SMART" id="SM00826">
    <property type="entry name" value="PKS_DH"/>
    <property type="match status" value="1"/>
</dbReference>
<dbReference type="InterPro" id="IPR029063">
    <property type="entry name" value="SAM-dependent_MTases_sf"/>
</dbReference>
<keyword evidence="3" id="KW-0489">Methyltransferase</keyword>
<dbReference type="InterPro" id="IPR014031">
    <property type="entry name" value="Ketoacyl_synth_C"/>
</dbReference>
<evidence type="ECO:0000256" key="2">
    <source>
        <dbReference type="ARBA" id="ARBA00022553"/>
    </source>
</evidence>
<dbReference type="GO" id="GO:0008168">
    <property type="term" value="F:methyltransferase activity"/>
    <property type="evidence" value="ECO:0007669"/>
    <property type="project" value="UniProtKB-KW"/>
</dbReference>
<feature type="active site" description="Proton donor; for dehydratase activity" evidence="9">
    <location>
        <position position="1224"/>
    </location>
</feature>
<protein>
    <submittedName>
        <fullName evidence="13">Acyl transferase/acyl hydrolase/lysophospholipase</fullName>
    </submittedName>
</protein>
<dbReference type="Pfam" id="PF08659">
    <property type="entry name" value="KR"/>
    <property type="match status" value="1"/>
</dbReference>
<evidence type="ECO:0000259" key="12">
    <source>
        <dbReference type="PROSITE" id="PS52019"/>
    </source>
</evidence>
<keyword evidence="7" id="KW-0511">Multifunctional enzyme</keyword>
<dbReference type="InterPro" id="IPR042104">
    <property type="entry name" value="PKS_dehydratase_sf"/>
</dbReference>
<dbReference type="Gene3D" id="3.40.47.10">
    <property type="match status" value="1"/>
</dbReference>
<dbReference type="SMART" id="SM00823">
    <property type="entry name" value="PKS_PP"/>
    <property type="match status" value="1"/>
</dbReference>
<reference evidence="13" key="1">
    <citation type="submission" date="2022-11" db="EMBL/GenBank/DDBJ databases">
        <authorList>
            <person name="Petersen C."/>
        </authorList>
    </citation>
    <scope>NUCLEOTIDE SEQUENCE</scope>
    <source>
        <strain evidence="13">IBT 16849</strain>
    </source>
</reference>
<dbReference type="InterPro" id="IPR049900">
    <property type="entry name" value="PKS_mFAS_DH"/>
</dbReference>